<dbReference type="Proteomes" id="UP000663760">
    <property type="component" value="Chromosome 3"/>
</dbReference>
<feature type="compositionally biased region" description="Gly residues" evidence="2">
    <location>
        <begin position="169"/>
        <end position="193"/>
    </location>
</feature>
<dbReference type="GO" id="GO:0008270">
    <property type="term" value="F:zinc ion binding"/>
    <property type="evidence" value="ECO:0007669"/>
    <property type="project" value="UniProtKB-KW"/>
</dbReference>
<protein>
    <recommendedName>
        <fullName evidence="3">B box-type domain-containing protein</fullName>
    </recommendedName>
</protein>
<dbReference type="InterPro" id="IPR000315">
    <property type="entry name" value="Znf_B-box"/>
</dbReference>
<organism evidence="4 5">
    <name type="scientific">Spirodela intermedia</name>
    <name type="common">Intermediate duckweed</name>
    <dbReference type="NCBI Taxonomy" id="51605"/>
    <lineage>
        <taxon>Eukaryota</taxon>
        <taxon>Viridiplantae</taxon>
        <taxon>Streptophyta</taxon>
        <taxon>Embryophyta</taxon>
        <taxon>Tracheophyta</taxon>
        <taxon>Spermatophyta</taxon>
        <taxon>Magnoliopsida</taxon>
        <taxon>Liliopsida</taxon>
        <taxon>Araceae</taxon>
        <taxon>Lemnoideae</taxon>
        <taxon>Spirodela</taxon>
    </lineage>
</organism>
<reference evidence="4" key="1">
    <citation type="submission" date="2020-02" db="EMBL/GenBank/DDBJ databases">
        <authorList>
            <person name="Scholz U."/>
            <person name="Mascher M."/>
            <person name="Fiebig A."/>
        </authorList>
    </citation>
    <scope>NUCLEOTIDE SEQUENCE</scope>
</reference>
<dbReference type="Gene3D" id="3.30.160.60">
    <property type="entry name" value="Classic Zinc Finger"/>
    <property type="match status" value="1"/>
</dbReference>
<proteinExistence type="predicted"/>
<gene>
    <name evidence="4" type="ORF">SI8410_03004543</name>
</gene>
<keyword evidence="1" id="KW-0479">Metal-binding</keyword>
<feature type="domain" description="B box-type" evidence="3">
    <location>
        <begin position="24"/>
        <end position="67"/>
    </location>
</feature>
<sequence>MGAPAGAMPPWFERFLRAVFYVPCPVHRDNRKWCNLYCTDCMTPVCSDCRDDGGSHCRRHNHLILQVVRSSYQAAVQIDGTNGIGKLFGGDDDDIQVYRANRVRIYYLHSRGPSKADAGRASPYLCRACSWPLLDADKRFCSISCKLMPEEEPRRRLHHCRDPSYPVPLGGGGGFDGDEGPVGGELGGGGGGSLSNAASYEQGKGDKRKAKCPRRSPMF</sequence>
<dbReference type="AlphaFoldDB" id="A0A7I8K9D9"/>
<keyword evidence="5" id="KW-1185">Reference proteome</keyword>
<evidence type="ECO:0000313" key="5">
    <source>
        <dbReference type="Proteomes" id="UP000663760"/>
    </source>
</evidence>
<dbReference type="SUPFAM" id="SSF57845">
    <property type="entry name" value="B-box zinc-binding domain"/>
    <property type="match status" value="1"/>
</dbReference>
<dbReference type="PANTHER" id="PTHR31065">
    <property type="entry name" value="PLATZ TRANSCRIPTION FACTOR FAMILY PROTEIN"/>
    <property type="match status" value="1"/>
</dbReference>
<dbReference type="PROSITE" id="PS50119">
    <property type="entry name" value="ZF_BBOX"/>
    <property type="match status" value="1"/>
</dbReference>
<feature type="region of interest" description="Disordered" evidence="2">
    <location>
        <begin position="169"/>
        <end position="219"/>
    </location>
</feature>
<keyword evidence="1" id="KW-0863">Zinc-finger</keyword>
<dbReference type="InterPro" id="IPR006734">
    <property type="entry name" value="PLATZ"/>
</dbReference>
<dbReference type="Pfam" id="PF04640">
    <property type="entry name" value="PLATZ"/>
    <property type="match status" value="1"/>
</dbReference>
<keyword evidence="1" id="KW-0862">Zinc</keyword>
<dbReference type="CDD" id="cd19756">
    <property type="entry name" value="Bbox2"/>
    <property type="match status" value="1"/>
</dbReference>
<evidence type="ECO:0000259" key="3">
    <source>
        <dbReference type="PROSITE" id="PS50119"/>
    </source>
</evidence>
<evidence type="ECO:0000256" key="1">
    <source>
        <dbReference type="PROSITE-ProRule" id="PRU00024"/>
    </source>
</evidence>
<dbReference type="OrthoDB" id="10321643at2759"/>
<evidence type="ECO:0000256" key="2">
    <source>
        <dbReference type="SAM" id="MobiDB-lite"/>
    </source>
</evidence>
<evidence type="ECO:0000313" key="4">
    <source>
        <dbReference type="EMBL" id="CAA7393842.1"/>
    </source>
</evidence>
<dbReference type="PANTHER" id="PTHR31065:SF39">
    <property type="entry name" value="PLATZ TRANSCRIPTION FACTOR FAMILY PROTEIN"/>
    <property type="match status" value="1"/>
</dbReference>
<accession>A0A7I8K9D9</accession>
<feature type="compositionally biased region" description="Basic residues" evidence="2">
    <location>
        <begin position="206"/>
        <end position="219"/>
    </location>
</feature>
<name>A0A7I8K9D9_SPIIN</name>
<dbReference type="EMBL" id="LR746266">
    <property type="protein sequence ID" value="CAA7393842.1"/>
    <property type="molecule type" value="Genomic_DNA"/>
</dbReference>